<dbReference type="EMBL" id="JAVHNS010000016">
    <property type="protein sequence ID" value="KAK6333701.1"/>
    <property type="molecule type" value="Genomic_DNA"/>
</dbReference>
<keyword evidence="3" id="KW-1185">Reference proteome</keyword>
<dbReference type="AlphaFoldDB" id="A0AAV9U2R8"/>
<dbReference type="Proteomes" id="UP001373714">
    <property type="component" value="Unassembled WGS sequence"/>
</dbReference>
<feature type="region of interest" description="Disordered" evidence="1">
    <location>
        <begin position="1"/>
        <end position="46"/>
    </location>
</feature>
<name>A0AAV9U2R8_9PEZI</name>
<evidence type="ECO:0000313" key="3">
    <source>
        <dbReference type="Proteomes" id="UP001373714"/>
    </source>
</evidence>
<evidence type="ECO:0000256" key="1">
    <source>
        <dbReference type="SAM" id="MobiDB-lite"/>
    </source>
</evidence>
<organism evidence="2 3">
    <name type="scientific">Orbilia blumenaviensis</name>
    <dbReference type="NCBI Taxonomy" id="1796055"/>
    <lineage>
        <taxon>Eukaryota</taxon>
        <taxon>Fungi</taxon>
        <taxon>Dikarya</taxon>
        <taxon>Ascomycota</taxon>
        <taxon>Pezizomycotina</taxon>
        <taxon>Orbiliomycetes</taxon>
        <taxon>Orbiliales</taxon>
        <taxon>Orbiliaceae</taxon>
        <taxon>Orbilia</taxon>
    </lineage>
</organism>
<sequence>MESELAHFHTDTEELPINSAASHNQEATSPGRNNESQSVDSGYFSRDSITAKPKNAEVQSQDRIIVTQDPISRSSKSFPGIGFFAKSKQPELVLFRDAEIPDEFYSRFQDLVQLYDRPLKSKLKPKFMAWKVKVFGEDENSKRPYIVILCDAGSTKKLTKFFSKKEIKQQCEGTENLPPLPVLVITSAPTRVSADIPNVFGREEVYLGDTNCGESIKIVHDGKAKMATLGGILKVVYHDGATKLYGMTAGHIVDEDTFNDEESIGDLSEGSESEAESEDESSSEASSVSTTVSSLDIHVPTEDGGCNFGWTKIGKVVKPTAPIGLAIHGTTQLAASTSEPEHYNLDWSLIELVDDGRKKMNLITRSIDRNDGPANIEVDHVYFRRYGDATGRRVLYQPGTEPGYLNGTINTKPAFMHQSPSNKMARVYNMTWDSDQDQVSVGDCGSWVLDHTSAFKHALYGHIIAVDIFDEAYIVPFEDTIRQMANHLNAQSIELPVKSDIEGRLLLDDNEPMFTTTEETLSGEAICLMPEITKNEDFSSLPPWPMPVTADQQLQFKRILGDAPISRCSTPTSCSDQDVVQWLFEPIEKPLATHEYLLGATNEPVTQIQVPLQASISQTPTLTAHSRDYATELVEYCDKFDLKSPTYRHNEVAVPNKLNIRSLSTVYIEGILYGASLWDGMHTSIEEADQFASREALRNLVLHHQRLLFEDVDSTKPKLEKPTEIVSEATMNKYRQKQLEILLPKIVANTRGVSQREQPLKTSLQNQPQPPMRAEFIMTAVAQVSEGRKDKTYGFNAVQEQDIPAGERLKRWFVAARKRHPAETIETLLNKQCDLEDDMSDAKYSQLSIQQEIRKLDDSLRQTKTERESILAYRELIALEIKMLKNRLEIIKLNIEIEREKEDKGYLVPGRLGRFETVRSRDLQRKQLLAALDRLISAST</sequence>
<accession>A0AAV9U2R8</accession>
<feature type="compositionally biased region" description="Basic and acidic residues" evidence="1">
    <location>
        <begin position="1"/>
        <end position="12"/>
    </location>
</feature>
<feature type="compositionally biased region" description="Low complexity" evidence="1">
    <location>
        <begin position="283"/>
        <end position="295"/>
    </location>
</feature>
<evidence type="ECO:0000313" key="2">
    <source>
        <dbReference type="EMBL" id="KAK6333701.1"/>
    </source>
</evidence>
<gene>
    <name evidence="2" type="ORF">TWF730_003884</name>
</gene>
<comment type="caution">
    <text evidence="2">The sequence shown here is derived from an EMBL/GenBank/DDBJ whole genome shotgun (WGS) entry which is preliminary data.</text>
</comment>
<protein>
    <recommendedName>
        <fullName evidence="4">DRBM domain-containing protein</fullName>
    </recommendedName>
</protein>
<dbReference type="SUPFAM" id="SSF54768">
    <property type="entry name" value="dsRNA-binding domain-like"/>
    <property type="match status" value="1"/>
</dbReference>
<reference evidence="2 3" key="1">
    <citation type="submission" date="2019-10" db="EMBL/GenBank/DDBJ databases">
        <authorList>
            <person name="Palmer J.M."/>
        </authorList>
    </citation>
    <scope>NUCLEOTIDE SEQUENCE [LARGE SCALE GENOMIC DNA]</scope>
    <source>
        <strain evidence="2 3">TWF730</strain>
    </source>
</reference>
<evidence type="ECO:0008006" key="4">
    <source>
        <dbReference type="Google" id="ProtNLM"/>
    </source>
</evidence>
<proteinExistence type="predicted"/>
<feature type="compositionally biased region" description="Acidic residues" evidence="1">
    <location>
        <begin position="261"/>
        <end position="282"/>
    </location>
</feature>
<feature type="region of interest" description="Disordered" evidence="1">
    <location>
        <begin position="261"/>
        <end position="296"/>
    </location>
</feature>
<feature type="compositionally biased region" description="Polar residues" evidence="1">
    <location>
        <begin position="19"/>
        <end position="40"/>
    </location>
</feature>